<evidence type="ECO:0000313" key="1">
    <source>
        <dbReference type="EMBL" id="KAF3179058.1"/>
    </source>
</evidence>
<name>A0A6G1MHC0_ORBOL</name>
<dbReference type="EMBL" id="JAABOE010000039">
    <property type="protein sequence ID" value="KAF3179058.1"/>
    <property type="molecule type" value="Genomic_DNA"/>
</dbReference>
<dbReference type="Proteomes" id="UP000614610">
    <property type="component" value="Unassembled WGS sequence"/>
</dbReference>
<dbReference type="EMBL" id="WIPF01000045">
    <property type="protein sequence ID" value="KAF3220889.1"/>
    <property type="molecule type" value="Genomic_DNA"/>
</dbReference>
<evidence type="ECO:0000313" key="3">
    <source>
        <dbReference type="EMBL" id="KAF3209560.1"/>
    </source>
</evidence>
<evidence type="ECO:0000313" key="6">
    <source>
        <dbReference type="Proteomes" id="UP000479691"/>
    </source>
</evidence>
<dbReference type="Proteomes" id="UP000483672">
    <property type="component" value="Unassembled WGS sequence"/>
</dbReference>
<gene>
    <name evidence="2" type="ORF">TWF106_002355</name>
    <name evidence="4" type="ORF">TWF191_007348</name>
    <name evidence="3" type="ORF">TWF679_007385</name>
    <name evidence="1" type="ORF">TWF788_007142</name>
</gene>
<proteinExistence type="predicted"/>
<dbReference type="AlphaFoldDB" id="A0A6G1MHC0"/>
<sequence>MQTILIGSKDQQLILAFTLQLVHQNANFLVMAQKLGFPDGNPDGPALFKSPCFRESVSLLCGWGNAVNSCDLSEKTLASISPEVNQSIPGQLIHKRRQATTRQLAPSLKIDTEKNTLSVERALGSV</sequence>
<protein>
    <submittedName>
        <fullName evidence="1">Uncharacterized protein</fullName>
    </submittedName>
</protein>
<evidence type="ECO:0000313" key="7">
    <source>
        <dbReference type="Proteomes" id="UP000483672"/>
    </source>
</evidence>
<dbReference type="Proteomes" id="UP000472727">
    <property type="component" value="Unassembled WGS sequence"/>
</dbReference>
<evidence type="ECO:0000313" key="5">
    <source>
        <dbReference type="Proteomes" id="UP000472727"/>
    </source>
</evidence>
<accession>A0A6G1MHC0</accession>
<dbReference type="EMBL" id="WIWT01000042">
    <property type="protein sequence ID" value="KAF3209560.1"/>
    <property type="molecule type" value="Genomic_DNA"/>
</dbReference>
<dbReference type="EMBL" id="WIWS01000144">
    <property type="protein sequence ID" value="KAF3202584.1"/>
    <property type="molecule type" value="Genomic_DNA"/>
</dbReference>
<dbReference type="Proteomes" id="UP000479691">
    <property type="component" value="Unassembled WGS sequence"/>
</dbReference>
<evidence type="ECO:0000313" key="2">
    <source>
        <dbReference type="EMBL" id="KAF3202584.1"/>
    </source>
</evidence>
<organism evidence="1 6">
    <name type="scientific">Orbilia oligospora</name>
    <name type="common">Nematode-trapping fungus</name>
    <name type="synonym">Arthrobotrys oligospora</name>
    <dbReference type="NCBI Taxonomy" id="2813651"/>
    <lineage>
        <taxon>Eukaryota</taxon>
        <taxon>Fungi</taxon>
        <taxon>Dikarya</taxon>
        <taxon>Ascomycota</taxon>
        <taxon>Pezizomycotina</taxon>
        <taxon>Orbiliomycetes</taxon>
        <taxon>Orbiliales</taxon>
        <taxon>Orbiliaceae</taxon>
        <taxon>Orbilia</taxon>
    </lineage>
</organism>
<evidence type="ECO:0000313" key="4">
    <source>
        <dbReference type="EMBL" id="KAF3220889.1"/>
    </source>
</evidence>
<comment type="caution">
    <text evidence="1">The sequence shown here is derived from an EMBL/GenBank/DDBJ whole genome shotgun (WGS) entry which is preliminary data.</text>
</comment>
<reference evidence="5 6" key="1">
    <citation type="submission" date="2019-06" db="EMBL/GenBank/DDBJ databases">
        <authorList>
            <person name="Palmer J.M."/>
        </authorList>
    </citation>
    <scope>NUCLEOTIDE SEQUENCE [LARGE SCALE GENOMIC DNA]</scope>
    <source>
        <strain evidence="2 5">TWF106</strain>
        <strain evidence="4 7">TWF191</strain>
        <strain evidence="3">TWF679</strain>
        <strain evidence="1 6">TWF788</strain>
    </source>
</reference>